<dbReference type="Gene3D" id="3.40.1010.10">
    <property type="entry name" value="Cobalt-precorrin-4 Transmethylase, Domain 1"/>
    <property type="match status" value="1"/>
</dbReference>
<dbReference type="NCBIfam" id="TIGR02467">
    <property type="entry name" value="CbiE"/>
    <property type="match status" value="1"/>
</dbReference>
<evidence type="ECO:0000313" key="7">
    <source>
        <dbReference type="EMBL" id="PRY26183.1"/>
    </source>
</evidence>
<keyword evidence="2" id="KW-0169">Cobalamin biosynthesis</keyword>
<dbReference type="PIRSF" id="PIRSF036428">
    <property type="entry name" value="CobL"/>
    <property type="match status" value="1"/>
</dbReference>
<keyword evidence="8" id="KW-1185">Reference proteome</keyword>
<dbReference type="Proteomes" id="UP000239480">
    <property type="component" value="Unassembled WGS sequence"/>
</dbReference>
<dbReference type="InterPro" id="IPR000878">
    <property type="entry name" value="4pyrrol_Mease"/>
</dbReference>
<reference evidence="7 8" key="1">
    <citation type="submission" date="2018-03" db="EMBL/GenBank/DDBJ databases">
        <title>Genomic Encyclopedia of Archaeal and Bacterial Type Strains, Phase II (KMG-II): from individual species to whole genera.</title>
        <authorList>
            <person name="Goeker M."/>
        </authorList>
    </citation>
    <scope>NUCLEOTIDE SEQUENCE [LARGE SCALE GENOMIC DNA]</scope>
    <source>
        <strain evidence="7 8">DSM 29328</strain>
    </source>
</reference>
<evidence type="ECO:0000256" key="5">
    <source>
        <dbReference type="ARBA" id="ARBA00022691"/>
    </source>
</evidence>
<dbReference type="PANTHER" id="PTHR43182:SF1">
    <property type="entry name" value="COBALT-PRECORRIN-7 C(5)-METHYLTRANSFERASE"/>
    <property type="match status" value="1"/>
</dbReference>
<evidence type="ECO:0000256" key="4">
    <source>
        <dbReference type="ARBA" id="ARBA00022679"/>
    </source>
</evidence>
<dbReference type="RefSeq" id="WP_106202984.1">
    <property type="nucleotide sequence ID" value="NZ_PVTD01000001.1"/>
</dbReference>
<dbReference type="InterPro" id="IPR006365">
    <property type="entry name" value="Cbl_synth_CobL"/>
</dbReference>
<accession>A0A2T0RYS3</accession>
<evidence type="ECO:0000256" key="3">
    <source>
        <dbReference type="ARBA" id="ARBA00022603"/>
    </source>
</evidence>
<dbReference type="InterPro" id="IPR014777">
    <property type="entry name" value="4pyrrole_Mease_sub1"/>
</dbReference>
<dbReference type="InterPro" id="IPR014008">
    <property type="entry name" value="Cbl_synth_MTase_CbiT"/>
</dbReference>
<dbReference type="CDD" id="cd11644">
    <property type="entry name" value="Precorrin-6Y-MT"/>
    <property type="match status" value="1"/>
</dbReference>
<dbReference type="InterPro" id="IPR029063">
    <property type="entry name" value="SAM-dependent_MTases_sf"/>
</dbReference>
<name>A0A2T0RYS3_9RHOB</name>
<comment type="caution">
    <text evidence="7">The sequence shown here is derived from an EMBL/GenBank/DDBJ whole genome shotgun (WGS) entry which is preliminary data.</text>
</comment>
<dbReference type="EMBL" id="PVTD01000001">
    <property type="protein sequence ID" value="PRY26183.1"/>
    <property type="molecule type" value="Genomic_DNA"/>
</dbReference>
<keyword evidence="3 7" id="KW-0489">Methyltransferase</keyword>
<dbReference type="OrthoDB" id="9787825at2"/>
<keyword evidence="5" id="KW-0949">S-adenosyl-L-methionine</keyword>
<dbReference type="Pfam" id="PF00590">
    <property type="entry name" value="TP_methylase"/>
    <property type="match status" value="1"/>
</dbReference>
<gene>
    <name evidence="7" type="ORF">CLV78_101278</name>
</gene>
<organism evidence="7 8">
    <name type="scientific">Aliiruegeria haliotis</name>
    <dbReference type="NCBI Taxonomy" id="1280846"/>
    <lineage>
        <taxon>Bacteria</taxon>
        <taxon>Pseudomonadati</taxon>
        <taxon>Pseudomonadota</taxon>
        <taxon>Alphaproteobacteria</taxon>
        <taxon>Rhodobacterales</taxon>
        <taxon>Roseobacteraceae</taxon>
        <taxon>Aliiruegeria</taxon>
    </lineage>
</organism>
<dbReference type="InterPro" id="IPR050714">
    <property type="entry name" value="Cobalamin_biosynth_MTase"/>
</dbReference>
<evidence type="ECO:0000259" key="6">
    <source>
        <dbReference type="Pfam" id="PF00590"/>
    </source>
</evidence>
<keyword evidence="4 7" id="KW-0808">Transferase</keyword>
<dbReference type="AlphaFoldDB" id="A0A2T0RYS3"/>
<evidence type="ECO:0000313" key="8">
    <source>
        <dbReference type="Proteomes" id="UP000239480"/>
    </source>
</evidence>
<feature type="domain" description="Tetrapyrrole methylase" evidence="6">
    <location>
        <begin position="8"/>
        <end position="190"/>
    </location>
</feature>
<evidence type="ECO:0000256" key="2">
    <source>
        <dbReference type="ARBA" id="ARBA00022573"/>
    </source>
</evidence>
<dbReference type="SUPFAM" id="SSF53335">
    <property type="entry name" value="S-adenosyl-L-methionine-dependent methyltransferases"/>
    <property type="match status" value="1"/>
</dbReference>
<dbReference type="PANTHER" id="PTHR43182">
    <property type="entry name" value="COBALT-PRECORRIN-6B C(15)-METHYLTRANSFERASE (DECARBOXYLATING)"/>
    <property type="match status" value="1"/>
</dbReference>
<sequence>MKEPWLDVIGMGDEGWGGLGAAARARLEAAEVVVAGPRHHELVPHLSAERIRWPSPFRELAAEIGTWRDRRVAVLVTGDPLWYSVGALFQRHFSPDEITYYPQLSSFQHAAVRMKWSIADLETLTIHGRPAEQAIPFFFPGQRLLMLTQDGGSPRKIGELLTGLGMGPSRLTVLANLGGPQEKRIDGTAAQWRDRAPDFHVLAVDCIGEPGAIVPPRTGLPDDAFVHDGKMTKREVRALTLSRLAPRRGQHLWDIGIGCGSVAIEWMRAARDMTATGIDRSASRLATAAANSVRLGAPRLDLRKATLPDGLDDLSDPDAVFIGGGLSEDLADRILARLPAHGRLVANAVTLESEALLAALHDRHGGDLIRIAVSRASEVGPYRGWKPMMPVTQWSLTK</sequence>
<evidence type="ECO:0000256" key="1">
    <source>
        <dbReference type="ARBA" id="ARBA00004953"/>
    </source>
</evidence>
<dbReference type="Gene3D" id="3.40.50.150">
    <property type="entry name" value="Vaccinia Virus protein VP39"/>
    <property type="match status" value="1"/>
</dbReference>
<dbReference type="GO" id="GO:0032259">
    <property type="term" value="P:methylation"/>
    <property type="evidence" value="ECO:0007669"/>
    <property type="project" value="UniProtKB-KW"/>
</dbReference>
<dbReference type="UniPathway" id="UPA00148"/>
<proteinExistence type="predicted"/>
<dbReference type="SUPFAM" id="SSF53790">
    <property type="entry name" value="Tetrapyrrole methylase"/>
    <property type="match status" value="1"/>
</dbReference>
<dbReference type="NCBIfam" id="TIGR02469">
    <property type="entry name" value="CbiT"/>
    <property type="match status" value="1"/>
</dbReference>
<dbReference type="GO" id="GO:0008276">
    <property type="term" value="F:protein methyltransferase activity"/>
    <property type="evidence" value="ECO:0007669"/>
    <property type="project" value="InterPro"/>
</dbReference>
<comment type="pathway">
    <text evidence="1">Cofactor biosynthesis; adenosylcobalamin biosynthesis.</text>
</comment>
<dbReference type="GO" id="GO:0009236">
    <property type="term" value="P:cobalamin biosynthetic process"/>
    <property type="evidence" value="ECO:0007669"/>
    <property type="project" value="UniProtKB-UniPathway"/>
</dbReference>
<protein>
    <submittedName>
        <fullName evidence="7">Precorrin-6Y C5,15-methyltransferase (Decarboxylating)</fullName>
    </submittedName>
</protein>
<dbReference type="InterPro" id="IPR035996">
    <property type="entry name" value="4pyrrol_Methylase_sf"/>
</dbReference>
<dbReference type="InterPro" id="IPR012818">
    <property type="entry name" value="CbiE"/>
</dbReference>